<name>A0A8B6CKX4_MYTGA</name>
<comment type="caution">
    <text evidence="2">The sequence shown here is derived from an EMBL/GenBank/DDBJ whole genome shotgun (WGS) entry which is preliminary data.</text>
</comment>
<sequence>MDLDDEEAEPATYAIQTNLNQERSTVMMIRNIDDVSSDEEEDSDDDDDNEMAEDEVFLVKKNYKLLKNSDIVLVIIY</sequence>
<dbReference type="Proteomes" id="UP000596742">
    <property type="component" value="Unassembled WGS sequence"/>
</dbReference>
<dbReference type="EMBL" id="UYJE01001839">
    <property type="protein sequence ID" value="VDI05649.1"/>
    <property type="molecule type" value="Genomic_DNA"/>
</dbReference>
<dbReference type="AlphaFoldDB" id="A0A8B6CKX4"/>
<protein>
    <submittedName>
        <fullName evidence="2">Uncharacterized protein</fullName>
    </submittedName>
</protein>
<gene>
    <name evidence="2" type="ORF">MGAL_10B055547</name>
</gene>
<evidence type="ECO:0000256" key="1">
    <source>
        <dbReference type="SAM" id="MobiDB-lite"/>
    </source>
</evidence>
<organism evidence="2 3">
    <name type="scientific">Mytilus galloprovincialis</name>
    <name type="common">Mediterranean mussel</name>
    <dbReference type="NCBI Taxonomy" id="29158"/>
    <lineage>
        <taxon>Eukaryota</taxon>
        <taxon>Metazoa</taxon>
        <taxon>Spiralia</taxon>
        <taxon>Lophotrochozoa</taxon>
        <taxon>Mollusca</taxon>
        <taxon>Bivalvia</taxon>
        <taxon>Autobranchia</taxon>
        <taxon>Pteriomorphia</taxon>
        <taxon>Mytilida</taxon>
        <taxon>Mytiloidea</taxon>
        <taxon>Mytilidae</taxon>
        <taxon>Mytilinae</taxon>
        <taxon>Mytilus</taxon>
    </lineage>
</organism>
<keyword evidence="3" id="KW-1185">Reference proteome</keyword>
<accession>A0A8B6CKX4</accession>
<feature type="region of interest" description="Disordered" evidence="1">
    <location>
        <begin position="32"/>
        <end position="51"/>
    </location>
</feature>
<proteinExistence type="predicted"/>
<feature type="compositionally biased region" description="Acidic residues" evidence="1">
    <location>
        <begin position="35"/>
        <end position="51"/>
    </location>
</feature>
<evidence type="ECO:0000313" key="2">
    <source>
        <dbReference type="EMBL" id="VDI05649.1"/>
    </source>
</evidence>
<evidence type="ECO:0000313" key="3">
    <source>
        <dbReference type="Proteomes" id="UP000596742"/>
    </source>
</evidence>
<reference evidence="2" key="1">
    <citation type="submission" date="2018-11" db="EMBL/GenBank/DDBJ databases">
        <authorList>
            <person name="Alioto T."/>
            <person name="Alioto T."/>
        </authorList>
    </citation>
    <scope>NUCLEOTIDE SEQUENCE</scope>
</reference>